<dbReference type="AlphaFoldDB" id="A0A480A243"/>
<dbReference type="Pfam" id="PF01909">
    <property type="entry name" value="NTP_transf_2"/>
    <property type="match status" value="1"/>
</dbReference>
<dbReference type="InterPro" id="IPR002934">
    <property type="entry name" value="Polymerase_NTP_transf_dom"/>
</dbReference>
<name>A0A480A243_9CYAN</name>
<dbReference type="SUPFAM" id="SSF81301">
    <property type="entry name" value="Nucleotidyltransferase"/>
    <property type="match status" value="1"/>
</dbReference>
<keyword evidence="8" id="KW-0460">Magnesium</keyword>
<dbReference type="PANTHER" id="PTHR33571">
    <property type="entry name" value="SSL8005 PROTEIN"/>
    <property type="match status" value="1"/>
</dbReference>
<keyword evidence="12" id="KW-1185">Reference proteome</keyword>
<evidence type="ECO:0000313" key="12">
    <source>
        <dbReference type="Proteomes" id="UP000300142"/>
    </source>
</evidence>
<evidence type="ECO:0000256" key="9">
    <source>
        <dbReference type="ARBA" id="ARBA00038276"/>
    </source>
</evidence>
<dbReference type="Proteomes" id="UP000300142">
    <property type="component" value="Unassembled WGS sequence"/>
</dbReference>
<keyword evidence="2" id="KW-1277">Toxin-antitoxin system</keyword>
<evidence type="ECO:0000313" key="11">
    <source>
        <dbReference type="EMBL" id="GCL39035.1"/>
    </source>
</evidence>
<evidence type="ECO:0000259" key="10">
    <source>
        <dbReference type="Pfam" id="PF01909"/>
    </source>
</evidence>
<keyword evidence="5" id="KW-0479">Metal-binding</keyword>
<dbReference type="InterPro" id="IPR052038">
    <property type="entry name" value="Type-VII_TA_antitoxin"/>
</dbReference>
<proteinExistence type="inferred from homology"/>
<evidence type="ECO:0000256" key="1">
    <source>
        <dbReference type="ARBA" id="ARBA00001946"/>
    </source>
</evidence>
<evidence type="ECO:0000256" key="2">
    <source>
        <dbReference type="ARBA" id="ARBA00022649"/>
    </source>
</evidence>
<dbReference type="GO" id="GO:0016779">
    <property type="term" value="F:nucleotidyltransferase activity"/>
    <property type="evidence" value="ECO:0007669"/>
    <property type="project" value="UniProtKB-KW"/>
</dbReference>
<dbReference type="GO" id="GO:0046872">
    <property type="term" value="F:metal ion binding"/>
    <property type="evidence" value="ECO:0007669"/>
    <property type="project" value="UniProtKB-KW"/>
</dbReference>
<keyword evidence="7" id="KW-0067">ATP-binding</keyword>
<sequence>MIIMNRENLINFLKENLTNIKSYGVTSLALFGSYARDEAKTTSDLDLLVEFQGQVTFDQYMDLKFFLEDNLGLSVDLVTKKMLKPQVISSVEKDVIYVA</sequence>
<dbReference type="Gene3D" id="3.30.460.10">
    <property type="entry name" value="Beta Polymerase, domain 2"/>
    <property type="match status" value="1"/>
</dbReference>
<keyword evidence="3" id="KW-0808">Transferase</keyword>
<comment type="cofactor">
    <cofactor evidence="1">
        <name>Mg(2+)</name>
        <dbReference type="ChEBI" id="CHEBI:18420"/>
    </cofactor>
</comment>
<dbReference type="PANTHER" id="PTHR33571:SF14">
    <property type="entry name" value="PROTEIN ADENYLYLTRANSFERASE MJ0435-RELATED"/>
    <property type="match status" value="1"/>
</dbReference>
<evidence type="ECO:0000256" key="7">
    <source>
        <dbReference type="ARBA" id="ARBA00022840"/>
    </source>
</evidence>
<organism evidence="11 12">
    <name type="scientific">Sphaerospermopsis reniformis</name>
    <dbReference type="NCBI Taxonomy" id="531300"/>
    <lineage>
        <taxon>Bacteria</taxon>
        <taxon>Bacillati</taxon>
        <taxon>Cyanobacteriota</taxon>
        <taxon>Cyanophyceae</taxon>
        <taxon>Nostocales</taxon>
        <taxon>Aphanizomenonaceae</taxon>
        <taxon>Sphaerospermopsis</taxon>
    </lineage>
</organism>
<keyword evidence="6" id="KW-0547">Nucleotide-binding</keyword>
<evidence type="ECO:0000256" key="4">
    <source>
        <dbReference type="ARBA" id="ARBA00022695"/>
    </source>
</evidence>
<keyword evidence="4" id="KW-0548">Nucleotidyltransferase</keyword>
<evidence type="ECO:0000256" key="5">
    <source>
        <dbReference type="ARBA" id="ARBA00022723"/>
    </source>
</evidence>
<gene>
    <name evidence="11" type="ORF">SR1949_41560</name>
</gene>
<evidence type="ECO:0000256" key="6">
    <source>
        <dbReference type="ARBA" id="ARBA00022741"/>
    </source>
</evidence>
<evidence type="ECO:0000256" key="3">
    <source>
        <dbReference type="ARBA" id="ARBA00022679"/>
    </source>
</evidence>
<evidence type="ECO:0000256" key="8">
    <source>
        <dbReference type="ARBA" id="ARBA00022842"/>
    </source>
</evidence>
<dbReference type="CDD" id="cd05403">
    <property type="entry name" value="NT_KNTase_like"/>
    <property type="match status" value="1"/>
</dbReference>
<dbReference type="GO" id="GO:0005524">
    <property type="term" value="F:ATP binding"/>
    <property type="evidence" value="ECO:0007669"/>
    <property type="project" value="UniProtKB-KW"/>
</dbReference>
<reference evidence="12" key="1">
    <citation type="submission" date="2019-02" db="EMBL/GenBank/DDBJ databases">
        <title>Draft genome sequence of Sphaerospermopsis reniformis NIES-1949.</title>
        <authorList>
            <person name="Yamaguchi H."/>
            <person name="Suzuki S."/>
            <person name="Kawachi M."/>
        </authorList>
    </citation>
    <scope>NUCLEOTIDE SEQUENCE [LARGE SCALE GENOMIC DNA]</scope>
    <source>
        <strain evidence="12">NIES-1949</strain>
    </source>
</reference>
<dbReference type="InterPro" id="IPR043519">
    <property type="entry name" value="NT_sf"/>
</dbReference>
<comment type="caution">
    <text evidence="11">The sequence shown here is derived from an EMBL/GenBank/DDBJ whole genome shotgun (WGS) entry which is preliminary data.</text>
</comment>
<dbReference type="EMBL" id="BJCE01000200">
    <property type="protein sequence ID" value="GCL39035.1"/>
    <property type="molecule type" value="Genomic_DNA"/>
</dbReference>
<feature type="domain" description="Polymerase nucleotidyl transferase" evidence="10">
    <location>
        <begin position="14"/>
        <end position="98"/>
    </location>
</feature>
<comment type="similarity">
    <text evidence="9">Belongs to the MntA antitoxin family.</text>
</comment>
<accession>A0A480A243</accession>
<protein>
    <submittedName>
        <fullName evidence="11">DNA polymerase beta domain protein region</fullName>
    </submittedName>
</protein>